<accession>F9Y8Q6</accession>
<evidence type="ECO:0000313" key="3">
    <source>
        <dbReference type="Proteomes" id="UP000000692"/>
    </source>
</evidence>
<keyword evidence="3" id="KW-1185">Reference proteome</keyword>
<gene>
    <name evidence="2" type="ordered locus">KVU_1386</name>
</gene>
<dbReference type="EMBL" id="CP002018">
    <property type="protein sequence ID" value="AEM41225.1"/>
    <property type="molecule type" value="Genomic_DNA"/>
</dbReference>
<dbReference type="KEGG" id="kvl:KVU_1386"/>
<evidence type="ECO:0000256" key="1">
    <source>
        <dbReference type="SAM" id="MobiDB-lite"/>
    </source>
</evidence>
<reference evidence="2 3" key="1">
    <citation type="journal article" date="2011" name="J. Bacteriol.">
        <title>Complete genome sequence of the industrial strain Ketogulonicigenium vulgare WSH-001.</title>
        <authorList>
            <person name="Liu L."/>
            <person name="Li Y."/>
            <person name="Zhang J."/>
            <person name="Zhou Z."/>
            <person name="Liu J."/>
            <person name="Li X."/>
            <person name="Zhou J."/>
            <person name="Du G."/>
            <person name="Wang L."/>
            <person name="Chen J."/>
        </authorList>
    </citation>
    <scope>NUCLEOTIDE SEQUENCE [LARGE SCALE GENOMIC DNA]</scope>
    <source>
        <strain evidence="2 3">WSH-001</strain>
    </source>
</reference>
<organism evidence="2 3">
    <name type="scientific">Ketogulonicigenium vulgare (strain WSH-001)</name>
    <dbReference type="NCBI Taxonomy" id="759362"/>
    <lineage>
        <taxon>Bacteria</taxon>
        <taxon>Pseudomonadati</taxon>
        <taxon>Pseudomonadota</taxon>
        <taxon>Alphaproteobacteria</taxon>
        <taxon>Rhodobacterales</taxon>
        <taxon>Roseobacteraceae</taxon>
        <taxon>Ketogulonicigenium</taxon>
    </lineage>
</organism>
<dbReference type="AlphaFoldDB" id="F9Y8Q6"/>
<dbReference type="RefSeq" id="WP_013384696.1">
    <property type="nucleotide sequence ID" value="NC_017384.1"/>
</dbReference>
<dbReference type="Proteomes" id="UP000000692">
    <property type="component" value="Chromosome"/>
</dbReference>
<evidence type="ECO:0000313" key="2">
    <source>
        <dbReference type="EMBL" id="AEM41225.1"/>
    </source>
</evidence>
<name>F9Y8Q6_KETVW</name>
<dbReference type="HOGENOM" id="CLU_2788328_0_0_5"/>
<proteinExistence type="predicted"/>
<feature type="region of interest" description="Disordered" evidence="1">
    <location>
        <begin position="49"/>
        <end position="68"/>
    </location>
</feature>
<sequence>MSDDQTKPKDAADQAALLIQLHSRPVPFASAAFSDGMGAAMLRAMHAGRAVPRGQKADAPLWAKRDDL</sequence>
<protein>
    <submittedName>
        <fullName evidence="2">Uncharacterized protein</fullName>
    </submittedName>
</protein>